<dbReference type="SUPFAM" id="SSF50346">
    <property type="entry name" value="PRC-barrel domain"/>
    <property type="match status" value="1"/>
</dbReference>
<dbReference type="EMBL" id="LUKE01000003">
    <property type="protein sequence ID" value="KYG63828.1"/>
    <property type="molecule type" value="Genomic_DNA"/>
</dbReference>
<evidence type="ECO:0000313" key="9">
    <source>
        <dbReference type="Proteomes" id="UP000075320"/>
    </source>
</evidence>
<evidence type="ECO:0000259" key="7">
    <source>
        <dbReference type="Pfam" id="PF24986"/>
    </source>
</evidence>
<evidence type="ECO:0000259" key="6">
    <source>
        <dbReference type="Pfam" id="PF01782"/>
    </source>
</evidence>
<protein>
    <recommendedName>
        <fullName evidence="5">Ribosome maturation factor RimM</fullName>
    </recommendedName>
</protein>
<dbReference type="OrthoDB" id="5292540at2"/>
<keyword evidence="1 5" id="KW-0963">Cytoplasm</keyword>
<sequence length="171" mass="19077">MKLVGKVREAHGLKGDLYVLVFSGDITWAKRMKTFGLKAKDSDEIKTFTVERTKPFKKGIIVKAAEVSDRTAAEGVEHLEFFVDEELLVSKPGETIYLSEIKNFKLKDPEQTVLGEIVGFSSNGVQDLLVVDDGSKKVEVPFVDAFIKKIDFKHQAVVMDLPEGLFDLENA</sequence>
<evidence type="ECO:0000256" key="3">
    <source>
        <dbReference type="ARBA" id="ARBA00022552"/>
    </source>
</evidence>
<dbReference type="Gene3D" id="2.40.30.60">
    <property type="entry name" value="RimM"/>
    <property type="match status" value="1"/>
</dbReference>
<dbReference type="RefSeq" id="WP_061835722.1">
    <property type="nucleotide sequence ID" value="NZ_LUKE01000003.1"/>
</dbReference>
<dbReference type="GO" id="GO:0006364">
    <property type="term" value="P:rRNA processing"/>
    <property type="evidence" value="ECO:0007669"/>
    <property type="project" value="UniProtKB-UniRule"/>
</dbReference>
<evidence type="ECO:0000256" key="2">
    <source>
        <dbReference type="ARBA" id="ARBA00022517"/>
    </source>
</evidence>
<dbReference type="GO" id="GO:0005737">
    <property type="term" value="C:cytoplasm"/>
    <property type="evidence" value="ECO:0007669"/>
    <property type="project" value="UniProtKB-SubCell"/>
</dbReference>
<dbReference type="GO" id="GO:0043022">
    <property type="term" value="F:ribosome binding"/>
    <property type="evidence" value="ECO:0007669"/>
    <property type="project" value="InterPro"/>
</dbReference>
<comment type="function">
    <text evidence="5">An accessory protein needed during the final step in the assembly of 30S ribosomal subunit, possibly for assembly of the head region. Essential for efficient processing of 16S rRNA. May be needed both before and after RbfA during the maturation of 16S rRNA. It has affinity for free ribosomal 30S subunits but not for 70S ribosomes.</text>
</comment>
<comment type="subunit">
    <text evidence="5">Binds ribosomal protein uS19.</text>
</comment>
<evidence type="ECO:0000256" key="1">
    <source>
        <dbReference type="ARBA" id="ARBA00022490"/>
    </source>
</evidence>
<dbReference type="InterPro" id="IPR036976">
    <property type="entry name" value="RimM_N_sf"/>
</dbReference>
<dbReference type="Gene3D" id="2.30.30.240">
    <property type="entry name" value="PRC-barrel domain"/>
    <property type="match status" value="1"/>
</dbReference>
<dbReference type="GO" id="GO:0005840">
    <property type="term" value="C:ribosome"/>
    <property type="evidence" value="ECO:0007669"/>
    <property type="project" value="InterPro"/>
</dbReference>
<proteinExistence type="inferred from homology"/>
<gene>
    <name evidence="5" type="primary">rimM</name>
    <name evidence="8" type="ORF">AZI86_13485</name>
</gene>
<evidence type="ECO:0000313" key="8">
    <source>
        <dbReference type="EMBL" id="KYG63828.1"/>
    </source>
</evidence>
<accession>A0A150WJ85</accession>
<dbReference type="Pfam" id="PF24986">
    <property type="entry name" value="PRC_RimM"/>
    <property type="match status" value="1"/>
</dbReference>
<comment type="similarity">
    <text evidence="5">Belongs to the RimM family.</text>
</comment>
<dbReference type="InterPro" id="IPR011033">
    <property type="entry name" value="PRC_barrel-like_sf"/>
</dbReference>
<keyword evidence="2 5" id="KW-0690">Ribosome biogenesis</keyword>
<comment type="caution">
    <text evidence="8">The sequence shown here is derived from an EMBL/GenBank/DDBJ whole genome shotgun (WGS) entry which is preliminary data.</text>
</comment>
<dbReference type="Proteomes" id="UP000075320">
    <property type="component" value="Unassembled WGS sequence"/>
</dbReference>
<evidence type="ECO:0000256" key="5">
    <source>
        <dbReference type="HAMAP-Rule" id="MF_00014"/>
    </source>
</evidence>
<feature type="domain" description="Ribosome maturation factor RimM PRC barrel" evidence="7">
    <location>
        <begin position="99"/>
        <end position="165"/>
    </location>
</feature>
<dbReference type="AlphaFoldDB" id="A0A150WJ85"/>
<dbReference type="PANTHER" id="PTHR33692:SF1">
    <property type="entry name" value="RIBOSOME MATURATION FACTOR RIMM"/>
    <property type="match status" value="1"/>
</dbReference>
<organism evidence="8 9">
    <name type="scientific">Bdellovibrio bacteriovorus</name>
    <dbReference type="NCBI Taxonomy" id="959"/>
    <lineage>
        <taxon>Bacteria</taxon>
        <taxon>Pseudomonadati</taxon>
        <taxon>Bdellovibrionota</taxon>
        <taxon>Bdellovibrionia</taxon>
        <taxon>Bdellovibrionales</taxon>
        <taxon>Pseudobdellovibrionaceae</taxon>
        <taxon>Bdellovibrio</taxon>
    </lineage>
</organism>
<feature type="domain" description="RimM N-terminal" evidence="6">
    <location>
        <begin position="4"/>
        <end position="86"/>
    </location>
</feature>
<keyword evidence="4 5" id="KW-0143">Chaperone</keyword>
<dbReference type="PANTHER" id="PTHR33692">
    <property type="entry name" value="RIBOSOME MATURATION FACTOR RIMM"/>
    <property type="match status" value="1"/>
</dbReference>
<comment type="subcellular location">
    <subcellularLocation>
        <location evidence="5">Cytoplasm</location>
    </subcellularLocation>
</comment>
<dbReference type="InterPro" id="IPR002676">
    <property type="entry name" value="RimM_N"/>
</dbReference>
<dbReference type="HAMAP" id="MF_00014">
    <property type="entry name" value="Ribosome_mat_RimM"/>
    <property type="match status" value="1"/>
</dbReference>
<evidence type="ECO:0000256" key="4">
    <source>
        <dbReference type="ARBA" id="ARBA00023186"/>
    </source>
</evidence>
<dbReference type="GO" id="GO:0042274">
    <property type="term" value="P:ribosomal small subunit biogenesis"/>
    <property type="evidence" value="ECO:0007669"/>
    <property type="project" value="UniProtKB-UniRule"/>
</dbReference>
<name>A0A150WJ85_BDEBC</name>
<reference evidence="8 9" key="1">
    <citation type="submission" date="2016-03" db="EMBL/GenBank/DDBJ databases">
        <authorList>
            <person name="Ploux O."/>
        </authorList>
    </citation>
    <scope>NUCLEOTIDE SEQUENCE [LARGE SCALE GENOMIC DNA]</scope>
    <source>
        <strain evidence="8 9">R0</strain>
    </source>
</reference>
<comment type="domain">
    <text evidence="5">The PRC barrel domain binds ribosomal protein uS19.</text>
</comment>
<dbReference type="Pfam" id="PF01782">
    <property type="entry name" value="RimM"/>
    <property type="match status" value="1"/>
</dbReference>
<dbReference type="NCBIfam" id="TIGR02273">
    <property type="entry name" value="16S_RimM"/>
    <property type="match status" value="1"/>
</dbReference>
<dbReference type="InterPro" id="IPR056792">
    <property type="entry name" value="PRC_RimM"/>
</dbReference>
<dbReference type="SUPFAM" id="SSF50447">
    <property type="entry name" value="Translation proteins"/>
    <property type="match status" value="1"/>
</dbReference>
<dbReference type="InterPro" id="IPR011961">
    <property type="entry name" value="RimM"/>
</dbReference>
<keyword evidence="3 5" id="KW-0698">rRNA processing</keyword>
<keyword evidence="9" id="KW-1185">Reference proteome</keyword>
<dbReference type="InterPro" id="IPR009000">
    <property type="entry name" value="Transl_B-barrel_sf"/>
</dbReference>